<keyword evidence="3" id="KW-1185">Reference proteome</keyword>
<evidence type="ECO:0000313" key="2">
    <source>
        <dbReference type="EMBL" id="MEO1766318.1"/>
    </source>
</evidence>
<keyword evidence="1" id="KW-0175">Coiled coil</keyword>
<feature type="coiled-coil region" evidence="1">
    <location>
        <begin position="5"/>
        <end position="60"/>
    </location>
</feature>
<accession>A0ABV0EF01</accession>
<comment type="caution">
    <text evidence="2">The sequence shown here is derived from an EMBL/GenBank/DDBJ whole genome shotgun (WGS) entry which is preliminary data.</text>
</comment>
<evidence type="ECO:0000313" key="3">
    <source>
        <dbReference type="Proteomes" id="UP001482231"/>
    </source>
</evidence>
<evidence type="ECO:0000256" key="1">
    <source>
        <dbReference type="SAM" id="Coils"/>
    </source>
</evidence>
<sequence>MDAELKSLEEKVSQLVRFCQRLRDENHALRQRLAAEQNLNKTLHEKLDGARARLESLLNRIPES</sequence>
<protein>
    <submittedName>
        <fullName evidence="2">DUF904 domain-containing protein</fullName>
    </submittedName>
</protein>
<name>A0ABV0EF01_9BURK</name>
<proteinExistence type="predicted"/>
<dbReference type="EMBL" id="JBAJEX010000002">
    <property type="protein sequence ID" value="MEO1766318.1"/>
    <property type="molecule type" value="Genomic_DNA"/>
</dbReference>
<dbReference type="RefSeq" id="WP_347307284.1">
    <property type="nucleotide sequence ID" value="NZ_JBAJEX010000002.1"/>
</dbReference>
<organism evidence="2 3">
    <name type="scientific">Thiobacter aerophilum</name>
    <dbReference type="NCBI Taxonomy" id="3121275"/>
    <lineage>
        <taxon>Bacteria</taxon>
        <taxon>Pseudomonadati</taxon>
        <taxon>Pseudomonadota</taxon>
        <taxon>Betaproteobacteria</taxon>
        <taxon>Burkholderiales</taxon>
        <taxon>Thiobacteraceae</taxon>
        <taxon>Thiobacter</taxon>
    </lineage>
</organism>
<dbReference type="Proteomes" id="UP001482231">
    <property type="component" value="Unassembled WGS sequence"/>
</dbReference>
<reference evidence="2 3" key="1">
    <citation type="submission" date="2024-02" db="EMBL/GenBank/DDBJ databases">
        <title>New thermophilic sulfur-oxidizing bacteria from a hot springs of the Uzon caldera (Kamchatka, Russia).</title>
        <authorList>
            <person name="Dukat A.M."/>
            <person name="Elcheninov A.G."/>
            <person name="Frolov E.N."/>
        </authorList>
    </citation>
    <scope>NUCLEOTIDE SEQUENCE [LARGE SCALE GENOMIC DNA]</scope>
    <source>
        <strain evidence="2 3">AK1</strain>
    </source>
</reference>
<gene>
    <name evidence="2" type="ORF">V6E02_03705</name>
</gene>